<name>A0A934VPC0_9BACT</name>
<dbReference type="RefSeq" id="WP_200266430.1">
    <property type="nucleotide sequence ID" value="NZ_JAENIJ010000001.1"/>
</dbReference>
<protein>
    <submittedName>
        <fullName evidence="1">Uncharacterized protein</fullName>
    </submittedName>
</protein>
<reference evidence="1" key="1">
    <citation type="submission" date="2021-01" db="EMBL/GenBank/DDBJ databases">
        <title>Modified the classification status of verrucomicrobia.</title>
        <authorList>
            <person name="Feng X."/>
        </authorList>
    </citation>
    <scope>NUCLEOTIDE SEQUENCE</scope>
    <source>
        <strain evidence="1">KCTC 22041</strain>
    </source>
</reference>
<evidence type="ECO:0000313" key="2">
    <source>
        <dbReference type="Proteomes" id="UP000603141"/>
    </source>
</evidence>
<accession>A0A934VPC0</accession>
<keyword evidence="2" id="KW-1185">Reference proteome</keyword>
<evidence type="ECO:0000313" key="1">
    <source>
        <dbReference type="EMBL" id="MBK1880836.1"/>
    </source>
</evidence>
<dbReference type="AlphaFoldDB" id="A0A934VPC0"/>
<gene>
    <name evidence="1" type="ORF">JIN85_00335</name>
</gene>
<dbReference type="EMBL" id="JAENIJ010000001">
    <property type="protein sequence ID" value="MBK1880836.1"/>
    <property type="molecule type" value="Genomic_DNA"/>
</dbReference>
<organism evidence="1 2">
    <name type="scientific">Luteolibacter pohnpeiensis</name>
    <dbReference type="NCBI Taxonomy" id="454153"/>
    <lineage>
        <taxon>Bacteria</taxon>
        <taxon>Pseudomonadati</taxon>
        <taxon>Verrucomicrobiota</taxon>
        <taxon>Verrucomicrobiia</taxon>
        <taxon>Verrucomicrobiales</taxon>
        <taxon>Verrucomicrobiaceae</taxon>
        <taxon>Luteolibacter</taxon>
    </lineage>
</organism>
<comment type="caution">
    <text evidence="1">The sequence shown here is derived from an EMBL/GenBank/DDBJ whole genome shotgun (WGS) entry which is preliminary data.</text>
</comment>
<dbReference type="Proteomes" id="UP000603141">
    <property type="component" value="Unassembled WGS sequence"/>
</dbReference>
<sequence length="79" mass="9089">MQSLKVTSKFHIHPSDRHESIQLIPFGDLPAGMSIERSIIVLQGPSKATAPREAMDLPSYQSWLRRIRDEGWQAQEVRY</sequence>
<proteinExistence type="predicted"/>